<name>A0ABS5TS34_9ACTN</name>
<evidence type="ECO:0000313" key="6">
    <source>
        <dbReference type="EMBL" id="MBT0773613.1"/>
    </source>
</evidence>
<dbReference type="CDD" id="cd02440">
    <property type="entry name" value="AdoMet_MTases"/>
    <property type="match status" value="1"/>
</dbReference>
<evidence type="ECO:0000256" key="1">
    <source>
        <dbReference type="ARBA" id="ARBA00022603"/>
    </source>
</evidence>
<dbReference type="InterPro" id="IPR050903">
    <property type="entry name" value="Bact_Chemotaxis_MeTrfase"/>
</dbReference>
<feature type="compositionally biased region" description="Pro residues" evidence="4">
    <location>
        <begin position="301"/>
        <end position="315"/>
    </location>
</feature>
<dbReference type="SUPFAM" id="SSF48452">
    <property type="entry name" value="TPR-like"/>
    <property type="match status" value="1"/>
</dbReference>
<dbReference type="Gene3D" id="3.40.50.150">
    <property type="entry name" value="Vaccinia Virus protein VP39"/>
    <property type="match status" value="1"/>
</dbReference>
<dbReference type="GO" id="GO:0032259">
    <property type="term" value="P:methylation"/>
    <property type="evidence" value="ECO:0007669"/>
    <property type="project" value="UniProtKB-KW"/>
</dbReference>
<evidence type="ECO:0000256" key="3">
    <source>
        <dbReference type="ARBA" id="ARBA00022691"/>
    </source>
</evidence>
<dbReference type="SUPFAM" id="SSF47757">
    <property type="entry name" value="Chemotaxis receptor methyltransferase CheR, N-terminal domain"/>
    <property type="match status" value="1"/>
</dbReference>
<accession>A0ABS5TS34</accession>
<dbReference type="EMBL" id="JAHBAY010000018">
    <property type="protein sequence ID" value="MBT0773613.1"/>
    <property type="molecule type" value="Genomic_DNA"/>
</dbReference>
<keyword evidence="2" id="KW-0808">Transferase</keyword>
<gene>
    <name evidence="6" type="ORF">KIH74_32010</name>
</gene>
<reference evidence="6 7" key="1">
    <citation type="submission" date="2021-05" db="EMBL/GenBank/DDBJ databases">
        <title>Kineosporia and Streptomyces sp. nov. two new marine actinobacteria isolated from Coral.</title>
        <authorList>
            <person name="Buangrab K."/>
            <person name="Sutthacheep M."/>
            <person name="Yeemin T."/>
            <person name="Harunari E."/>
            <person name="Igarashi Y."/>
            <person name="Kanchanasin P."/>
            <person name="Tanasupawat S."/>
            <person name="Phongsopitanun W."/>
        </authorList>
    </citation>
    <scope>NUCLEOTIDE SEQUENCE [LARGE SCALE GENOMIC DNA]</scope>
    <source>
        <strain evidence="6 7">J2-2</strain>
    </source>
</reference>
<evidence type="ECO:0000256" key="2">
    <source>
        <dbReference type="ARBA" id="ARBA00022679"/>
    </source>
</evidence>
<dbReference type="SMART" id="SM00138">
    <property type="entry name" value="MeTrc"/>
    <property type="match status" value="1"/>
</dbReference>
<dbReference type="PANTHER" id="PTHR24422:SF19">
    <property type="entry name" value="CHEMOTAXIS PROTEIN METHYLTRANSFERASE"/>
    <property type="match status" value="1"/>
</dbReference>
<protein>
    <submittedName>
        <fullName evidence="6">Methyltransferase domain-containing protein</fullName>
    </submittedName>
</protein>
<dbReference type="InterPro" id="IPR011990">
    <property type="entry name" value="TPR-like_helical_dom_sf"/>
</dbReference>
<dbReference type="Gene3D" id="1.25.40.10">
    <property type="entry name" value="Tetratricopeptide repeat domain"/>
    <property type="match status" value="1"/>
</dbReference>
<evidence type="ECO:0000313" key="7">
    <source>
        <dbReference type="Proteomes" id="UP001197247"/>
    </source>
</evidence>
<feature type="region of interest" description="Disordered" evidence="4">
    <location>
        <begin position="292"/>
        <end position="321"/>
    </location>
</feature>
<evidence type="ECO:0000256" key="4">
    <source>
        <dbReference type="SAM" id="MobiDB-lite"/>
    </source>
</evidence>
<feature type="domain" description="CheR-type methyltransferase" evidence="5">
    <location>
        <begin position="9"/>
        <end position="286"/>
    </location>
</feature>
<proteinExistence type="predicted"/>
<keyword evidence="7" id="KW-1185">Reference proteome</keyword>
<comment type="caution">
    <text evidence="6">The sequence shown here is derived from an EMBL/GenBank/DDBJ whole genome shotgun (WGS) entry which is preliminary data.</text>
</comment>
<sequence length="489" mass="53238">MKRPGRRRPSSAVTTVDDEELDRFAQIVERQLGLTFGTADRARLAQALHHRLDTGTGGRTSGYLDRLEGGGATRAQELAGLAGELTVGETYFLRQAEQFRVLTQQVLPERLGQATRPLSPLRVLSAGCASGEEPYSLAIALAEAGHPESRITGIDVNPLALAKARTGHYTPWSMRVVPPLVQRRWFVKEGNGFQIVPRLRENVEFRQANLAADDPALVRHGFDVIFCRNVLMYFAPDKMAEVVARFATALLPGGYLFLGSAETLRGVSGDFDLRESGNTFYYQLADRHRRIPETRAHRSVPPRPRAPHDPPPGPGPADRESFGQVLDLVRAERFGAALGVLGLIDLPVPPPRTPWETEVLLVRAVLLAHSGDLTGAGRDAQRLIGRGGPVVADAHAVLATCREADADARGSLLHWRAATEADPRFAIAHLHLGRLVRGTGDLAGSGRSYDRAAALLPHESERRMLLFGGGFDRDALLSVCRTMSREGSA</sequence>
<dbReference type="InterPro" id="IPR000780">
    <property type="entry name" value="CheR_MeTrfase"/>
</dbReference>
<keyword evidence="1 6" id="KW-0489">Methyltransferase</keyword>
<dbReference type="PROSITE" id="PS50123">
    <property type="entry name" value="CHER"/>
    <property type="match status" value="1"/>
</dbReference>
<dbReference type="RefSeq" id="WP_214160150.1">
    <property type="nucleotide sequence ID" value="NZ_JAHBAY010000018.1"/>
</dbReference>
<evidence type="ECO:0000259" key="5">
    <source>
        <dbReference type="PROSITE" id="PS50123"/>
    </source>
</evidence>
<dbReference type="SUPFAM" id="SSF53335">
    <property type="entry name" value="S-adenosyl-L-methionine-dependent methyltransferases"/>
    <property type="match status" value="1"/>
</dbReference>
<dbReference type="Pfam" id="PF01739">
    <property type="entry name" value="CheR"/>
    <property type="match status" value="1"/>
</dbReference>
<dbReference type="Proteomes" id="UP001197247">
    <property type="component" value="Unassembled WGS sequence"/>
</dbReference>
<dbReference type="GO" id="GO:0008168">
    <property type="term" value="F:methyltransferase activity"/>
    <property type="evidence" value="ECO:0007669"/>
    <property type="project" value="UniProtKB-KW"/>
</dbReference>
<dbReference type="PRINTS" id="PR00996">
    <property type="entry name" value="CHERMTFRASE"/>
</dbReference>
<dbReference type="InterPro" id="IPR029063">
    <property type="entry name" value="SAM-dependent_MTases_sf"/>
</dbReference>
<dbReference type="PANTHER" id="PTHR24422">
    <property type="entry name" value="CHEMOTAXIS PROTEIN METHYLTRANSFERASE"/>
    <property type="match status" value="1"/>
</dbReference>
<keyword evidence="3" id="KW-0949">S-adenosyl-L-methionine</keyword>
<organism evidence="6 7">
    <name type="scientific">Kineosporia corallincola</name>
    <dbReference type="NCBI Taxonomy" id="2835133"/>
    <lineage>
        <taxon>Bacteria</taxon>
        <taxon>Bacillati</taxon>
        <taxon>Actinomycetota</taxon>
        <taxon>Actinomycetes</taxon>
        <taxon>Kineosporiales</taxon>
        <taxon>Kineosporiaceae</taxon>
        <taxon>Kineosporia</taxon>
    </lineage>
</organism>
<dbReference type="InterPro" id="IPR022642">
    <property type="entry name" value="CheR_C"/>
</dbReference>